<protein>
    <submittedName>
        <fullName evidence="1">Uncharacterized protein</fullName>
    </submittedName>
</protein>
<gene>
    <name evidence="1" type="ORF">J4727_06895</name>
</gene>
<dbReference type="Proteomes" id="UP000664477">
    <property type="component" value="Unassembled WGS sequence"/>
</dbReference>
<name>A0A939NBL9_PRORE</name>
<evidence type="ECO:0000313" key="1">
    <source>
        <dbReference type="EMBL" id="MBO1916051.1"/>
    </source>
</evidence>
<dbReference type="EMBL" id="JAGETQ010000026">
    <property type="protein sequence ID" value="MBO1916051.1"/>
    <property type="molecule type" value="Genomic_DNA"/>
</dbReference>
<organism evidence="1 2">
    <name type="scientific">Providencia rettgeri</name>
    <dbReference type="NCBI Taxonomy" id="587"/>
    <lineage>
        <taxon>Bacteria</taxon>
        <taxon>Pseudomonadati</taxon>
        <taxon>Pseudomonadota</taxon>
        <taxon>Gammaproteobacteria</taxon>
        <taxon>Enterobacterales</taxon>
        <taxon>Morganellaceae</taxon>
        <taxon>Providencia</taxon>
    </lineage>
</organism>
<accession>A0A939NBL9</accession>
<proteinExistence type="predicted"/>
<sequence length="84" mass="9675">MRWAITTLRDGELVLSFEVEAGIFAGNPLGQSIPSIYWYYLVDRLQVRLRHCVTETVIPMINCMAVLMRKAPNDEFIWQQSTGN</sequence>
<reference evidence="1" key="1">
    <citation type="submission" date="2021-03" db="EMBL/GenBank/DDBJ databases">
        <title>Molecular epidemiology and mechanisms of colistin and carbapenem resistance in Enterobacteriaceae from clinical isolates, the environment and porcine samples in Pretoria, South Africa.</title>
        <authorList>
            <person name="Bogoshi D."/>
            <person name="Mbelle N.M."/>
            <person name="Naidoo V."/>
            <person name="Osei Sekyere J."/>
        </authorList>
    </citation>
    <scope>NUCLEOTIDE SEQUENCE</scope>
    <source>
        <strain evidence="1">C052</strain>
    </source>
</reference>
<dbReference type="AlphaFoldDB" id="A0A939NBL9"/>
<evidence type="ECO:0000313" key="2">
    <source>
        <dbReference type="Proteomes" id="UP000664477"/>
    </source>
</evidence>
<comment type="caution">
    <text evidence="1">The sequence shown here is derived from an EMBL/GenBank/DDBJ whole genome shotgun (WGS) entry which is preliminary data.</text>
</comment>